<evidence type="ECO:0000256" key="4">
    <source>
        <dbReference type="ARBA" id="ARBA00018320"/>
    </source>
</evidence>
<dbReference type="SMART" id="SM00516">
    <property type="entry name" value="SEC14"/>
    <property type="match status" value="1"/>
</dbReference>
<dbReference type="GO" id="GO:0046872">
    <property type="term" value="F:metal ion binding"/>
    <property type="evidence" value="ECO:0007669"/>
    <property type="project" value="UniProtKB-KW"/>
</dbReference>
<evidence type="ECO:0000256" key="12">
    <source>
        <dbReference type="ARBA" id="ARBA00023055"/>
    </source>
</evidence>
<reference evidence="19 20" key="1">
    <citation type="submission" date="2018-10" db="EMBL/GenBank/DDBJ databases">
        <title>Pan-genome distribution and transcriptional activeness of fungal secondary metabolism genes in Aspergillus section Fumigati.</title>
        <authorList>
            <person name="Takahashi H."/>
            <person name="Umemura M."/>
            <person name="Ninomiya A."/>
            <person name="Kusuya Y."/>
            <person name="Urayama S."/>
            <person name="Shimizu M."/>
            <person name="Watanabe A."/>
            <person name="Kamei K."/>
            <person name="Yaguchi T."/>
            <person name="Hagiwara D."/>
        </authorList>
    </citation>
    <scope>NUCLEOTIDE SEQUENCE [LARGE SCALE GENOMIC DNA]</scope>
    <source>
        <strain evidence="19 20">IFM 55266</strain>
    </source>
</reference>
<evidence type="ECO:0000256" key="15">
    <source>
        <dbReference type="ARBA" id="ARBA00024180"/>
    </source>
</evidence>
<evidence type="ECO:0000313" key="19">
    <source>
        <dbReference type="EMBL" id="GIJ85363.1"/>
    </source>
</evidence>
<dbReference type="CDD" id="cd00170">
    <property type="entry name" value="SEC14"/>
    <property type="match status" value="1"/>
</dbReference>
<dbReference type="InterPro" id="IPR001251">
    <property type="entry name" value="CRAL-TRIO_dom"/>
</dbReference>
<proteinExistence type="inferred from homology"/>
<dbReference type="InterPro" id="IPR036865">
    <property type="entry name" value="CRAL-TRIO_dom_sf"/>
</dbReference>
<dbReference type="SUPFAM" id="SSF52087">
    <property type="entry name" value="CRAL/TRIO domain"/>
    <property type="match status" value="1"/>
</dbReference>
<organism evidence="19 20">
    <name type="scientific">Aspergillus pseudoviridinutans</name>
    <dbReference type="NCBI Taxonomy" id="1517512"/>
    <lineage>
        <taxon>Eukaryota</taxon>
        <taxon>Fungi</taxon>
        <taxon>Dikarya</taxon>
        <taxon>Ascomycota</taxon>
        <taxon>Pezizomycotina</taxon>
        <taxon>Eurotiomycetes</taxon>
        <taxon>Eurotiomycetidae</taxon>
        <taxon>Eurotiales</taxon>
        <taxon>Aspergillaceae</taxon>
        <taxon>Aspergillus</taxon>
        <taxon>Aspergillus subgen. Fumigati</taxon>
    </lineage>
</organism>
<dbReference type="Proteomes" id="UP001043456">
    <property type="component" value="Unassembled WGS sequence"/>
</dbReference>
<keyword evidence="9 16" id="KW-0256">Endoplasmic reticulum</keyword>
<comment type="cofactor">
    <cofactor evidence="1">
        <name>heme b</name>
        <dbReference type="ChEBI" id="CHEBI:60344"/>
    </cofactor>
</comment>
<evidence type="ECO:0000256" key="2">
    <source>
        <dbReference type="ARBA" id="ARBA00004406"/>
    </source>
</evidence>
<dbReference type="Pfam" id="PF03765">
    <property type="entry name" value="CRAL_TRIO_N"/>
    <property type="match status" value="1"/>
</dbReference>
<dbReference type="Pfam" id="PF00650">
    <property type="entry name" value="CRAL_TRIO"/>
    <property type="match status" value="1"/>
</dbReference>
<comment type="subcellular location">
    <subcellularLocation>
        <location evidence="16">Cytoplasm</location>
    </subcellularLocation>
    <subcellularLocation>
        <location evidence="2 16">Endoplasmic reticulum membrane</location>
        <topology evidence="2 16">Peripheral membrane protein</topology>
    </subcellularLocation>
    <subcellularLocation>
        <location evidence="16">Microsome membrane</location>
        <topology evidence="16">Peripheral membrane protein</topology>
    </subcellularLocation>
</comment>
<dbReference type="PANTHER" id="PTHR47669:SF1">
    <property type="entry name" value="PHOSPHATIDYLINOSITOL TRANSFER PROTEIN SFH5"/>
    <property type="match status" value="1"/>
</dbReference>
<feature type="compositionally biased region" description="Polar residues" evidence="17">
    <location>
        <begin position="19"/>
        <end position="28"/>
    </location>
</feature>
<feature type="compositionally biased region" description="Low complexity" evidence="17">
    <location>
        <begin position="46"/>
        <end position="67"/>
    </location>
</feature>
<dbReference type="InterPro" id="IPR042938">
    <property type="entry name" value="Sfh5"/>
</dbReference>
<evidence type="ECO:0000256" key="10">
    <source>
        <dbReference type="ARBA" id="ARBA00022848"/>
    </source>
</evidence>
<dbReference type="FunFam" id="3.40.525.10:FF:000017">
    <property type="entry name" value="Phosphatidylinositol transfer protein sfh5"/>
    <property type="match status" value="1"/>
</dbReference>
<dbReference type="AlphaFoldDB" id="A0A9P3B9X2"/>
<evidence type="ECO:0000256" key="17">
    <source>
        <dbReference type="SAM" id="MobiDB-lite"/>
    </source>
</evidence>
<dbReference type="GO" id="GO:0017157">
    <property type="term" value="P:regulation of exocytosis"/>
    <property type="evidence" value="ECO:0007669"/>
    <property type="project" value="TreeGrafter"/>
</dbReference>
<dbReference type="InterPro" id="IPR036273">
    <property type="entry name" value="CRAL/TRIO_N_dom_sf"/>
</dbReference>
<evidence type="ECO:0000256" key="8">
    <source>
        <dbReference type="ARBA" id="ARBA00022723"/>
    </source>
</evidence>
<keyword evidence="11" id="KW-0408">Iron</keyword>
<comment type="similarity">
    <text evidence="3 16">Belongs to the SFH5 family.</text>
</comment>
<dbReference type="GO" id="GO:0008526">
    <property type="term" value="F:phosphatidylinositol transfer activity"/>
    <property type="evidence" value="ECO:0007669"/>
    <property type="project" value="UniProtKB-UniRule"/>
</dbReference>
<evidence type="ECO:0000256" key="3">
    <source>
        <dbReference type="ARBA" id="ARBA00006667"/>
    </source>
</evidence>
<feature type="region of interest" description="Disordered" evidence="17">
    <location>
        <begin position="1"/>
        <end position="94"/>
    </location>
</feature>
<keyword evidence="13 16" id="KW-0472">Membrane</keyword>
<evidence type="ECO:0000256" key="11">
    <source>
        <dbReference type="ARBA" id="ARBA00023004"/>
    </source>
</evidence>
<keyword evidence="12 16" id="KW-0445">Lipid transport</keyword>
<keyword evidence="8" id="KW-0479">Metal-binding</keyword>
<dbReference type="GO" id="GO:0005789">
    <property type="term" value="C:endoplasmic reticulum membrane"/>
    <property type="evidence" value="ECO:0007669"/>
    <property type="project" value="UniProtKB-SubCell"/>
</dbReference>
<feature type="region of interest" description="Disordered" evidence="17">
    <location>
        <begin position="372"/>
        <end position="430"/>
    </location>
</feature>
<evidence type="ECO:0000313" key="20">
    <source>
        <dbReference type="Proteomes" id="UP001043456"/>
    </source>
</evidence>
<sequence length="430" mass="46777">MADQQPEKATAPAADAPDSQPTLVTNNDTPKETTETAEPQAENKTETTTAQPAVETTAAQPTTAETPAEADKAPAEGQQPPQAAEEKPVAEQPEQPAYLAKNPALAQFFERLPAILSSTGHAEMWGVSLKDSNDAPTVNVLIKFLRANEGNVKLAEEQLSKALKWRKEMNPSALAESTSYSATKFGGLGYLTVYKEANGAETVVTWNIYGGVKDINTTFGDMDEFVKWRVALMELAVKELKMAEATSVIDYDGEDPYQMIQVHDYLNVSFLRLNPAIKAATKKTIEVFTTAYPELLREKFFVNVPAIMGWMFAAMKVFLSKNTTRKFHPISNGANLAREFPSLKEQFPKVYGGSAPALQEGARTVNLTQDEPAPTAAEAATNEQPTEQAKENKENKEEVAQQESKPESAPEQPKADPAVTAQEAPAAEAK</sequence>
<evidence type="ECO:0000256" key="9">
    <source>
        <dbReference type="ARBA" id="ARBA00022824"/>
    </source>
</evidence>
<dbReference type="GO" id="GO:0005829">
    <property type="term" value="C:cytosol"/>
    <property type="evidence" value="ECO:0007669"/>
    <property type="project" value="TreeGrafter"/>
</dbReference>
<feature type="compositionally biased region" description="Basic and acidic residues" evidence="17">
    <location>
        <begin position="388"/>
        <end position="408"/>
    </location>
</feature>
<evidence type="ECO:0000256" key="7">
    <source>
        <dbReference type="ARBA" id="ARBA00022617"/>
    </source>
</evidence>
<feature type="domain" description="CRAL-TRIO" evidence="18">
    <location>
        <begin position="223"/>
        <end position="359"/>
    </location>
</feature>
<evidence type="ECO:0000259" key="18">
    <source>
        <dbReference type="PROSITE" id="PS50191"/>
    </source>
</evidence>
<protein>
    <recommendedName>
        <fullName evidence="4 16">Phosphatidylinositol transfer protein SFH5</fullName>
        <shortName evidence="16">PITP SFH5</shortName>
    </recommendedName>
</protein>
<dbReference type="GO" id="GO:0032541">
    <property type="term" value="C:cortical endoplasmic reticulum"/>
    <property type="evidence" value="ECO:0007669"/>
    <property type="project" value="TreeGrafter"/>
</dbReference>
<evidence type="ECO:0000256" key="13">
    <source>
        <dbReference type="ARBA" id="ARBA00023136"/>
    </source>
</evidence>
<keyword evidence="7" id="KW-0349">Heme</keyword>
<keyword evidence="20" id="KW-1185">Reference proteome</keyword>
<dbReference type="GO" id="GO:0005886">
    <property type="term" value="C:plasma membrane"/>
    <property type="evidence" value="ECO:0007669"/>
    <property type="project" value="TreeGrafter"/>
</dbReference>
<feature type="compositionally biased region" description="Low complexity" evidence="17">
    <location>
        <begin position="372"/>
        <end position="387"/>
    </location>
</feature>
<evidence type="ECO:0000256" key="14">
    <source>
        <dbReference type="ARBA" id="ARBA00024146"/>
    </source>
</evidence>
<dbReference type="GeneID" id="67002832"/>
<comment type="catalytic activity">
    <reaction evidence="14">
        <text>a 1,2-diacyl-sn-glycero-3-phospho-(1D-myo-inositol)(in) = a 1,2-diacyl-sn-glycero-3-phospho-(1D-myo-inositol)(out)</text>
        <dbReference type="Rhea" id="RHEA:38691"/>
        <dbReference type="ChEBI" id="CHEBI:57880"/>
    </reaction>
    <physiologicalReaction direction="left-to-right" evidence="14">
        <dbReference type="Rhea" id="RHEA:38692"/>
    </physiologicalReaction>
</comment>
<evidence type="ECO:0000256" key="1">
    <source>
        <dbReference type="ARBA" id="ARBA00001970"/>
    </source>
</evidence>
<evidence type="ECO:0000256" key="6">
    <source>
        <dbReference type="ARBA" id="ARBA00022490"/>
    </source>
</evidence>
<keyword evidence="10 16" id="KW-0492">Microsome</keyword>
<feature type="compositionally biased region" description="Low complexity" evidence="17">
    <location>
        <begin position="415"/>
        <end position="430"/>
    </location>
</feature>
<accession>A0A9P3B9X2</accession>
<comment type="function">
    <text evidence="15">Non-classical phosphatidylinositol (PtdIns) transfer protein (PITP), which exhibits PtdIns-binding/transfer activity in the absence of detectable PtdCho-binding/transfer activity. Regulates PtdIns(4,5)P2 homeostasis at the plasma membrane. Heme-binding protein that may play a role in organic oxidant-induced stress responses.</text>
</comment>
<evidence type="ECO:0000256" key="5">
    <source>
        <dbReference type="ARBA" id="ARBA00022448"/>
    </source>
</evidence>
<gene>
    <name evidence="19" type="ORF">Asppvi_004220</name>
</gene>
<dbReference type="PANTHER" id="PTHR47669">
    <property type="entry name" value="PHOSPHATIDYLINOSITOL TRANSFER PROTEIN SFH5"/>
    <property type="match status" value="1"/>
</dbReference>
<dbReference type="EMBL" id="BHVY01000003">
    <property type="protein sequence ID" value="GIJ85363.1"/>
    <property type="molecule type" value="Genomic_DNA"/>
</dbReference>
<dbReference type="GO" id="GO:0043001">
    <property type="term" value="P:Golgi to plasma membrane protein transport"/>
    <property type="evidence" value="ECO:0007669"/>
    <property type="project" value="TreeGrafter"/>
</dbReference>
<keyword evidence="6 16" id="KW-0963">Cytoplasm</keyword>
<dbReference type="PROSITE" id="PS50191">
    <property type="entry name" value="CRAL_TRIO"/>
    <property type="match status" value="1"/>
</dbReference>
<dbReference type="Gene3D" id="3.40.525.10">
    <property type="entry name" value="CRAL-TRIO lipid binding domain"/>
    <property type="match status" value="1"/>
</dbReference>
<dbReference type="SUPFAM" id="SSF46938">
    <property type="entry name" value="CRAL/TRIO N-terminal domain"/>
    <property type="match status" value="1"/>
</dbReference>
<keyword evidence="5 16" id="KW-0813">Transport</keyword>
<dbReference type="RefSeq" id="XP_043156110.1">
    <property type="nucleotide sequence ID" value="XM_043300175.1"/>
</dbReference>
<evidence type="ECO:0000256" key="16">
    <source>
        <dbReference type="RuleBase" id="RU367059"/>
    </source>
</evidence>
<name>A0A9P3B9X2_9EURO</name>
<dbReference type="InterPro" id="IPR011074">
    <property type="entry name" value="CRAL/TRIO_N_dom"/>
</dbReference>
<dbReference type="OrthoDB" id="75724at2759"/>
<comment type="caution">
    <text evidence="19">The sequence shown here is derived from an EMBL/GenBank/DDBJ whole genome shotgun (WGS) entry which is preliminary data.</text>
</comment>